<dbReference type="InterPro" id="IPR027266">
    <property type="entry name" value="TrmE/GcvT-like"/>
</dbReference>
<dbReference type="Pfam" id="PF04268">
    <property type="entry name" value="SoxG"/>
    <property type="match status" value="1"/>
</dbReference>
<keyword evidence="2" id="KW-1185">Reference proteome</keyword>
<organism evidence="1 2">
    <name type="scientific">Sulfitobacter porphyrae</name>
    <dbReference type="NCBI Taxonomy" id="1246864"/>
    <lineage>
        <taxon>Bacteria</taxon>
        <taxon>Pseudomonadati</taxon>
        <taxon>Pseudomonadota</taxon>
        <taxon>Alphaproteobacteria</taxon>
        <taxon>Rhodobacterales</taxon>
        <taxon>Roseobacteraceae</taxon>
        <taxon>Sulfitobacter</taxon>
    </lineage>
</organism>
<dbReference type="Gene3D" id="3.30.1360.120">
    <property type="entry name" value="Probable tRNA modification gtpase trme, domain 1"/>
    <property type="match status" value="1"/>
</dbReference>
<evidence type="ECO:0000313" key="2">
    <source>
        <dbReference type="Proteomes" id="UP001596353"/>
    </source>
</evidence>
<protein>
    <submittedName>
        <fullName evidence="1">Sarcosine oxidase subunit gamma</fullName>
    </submittedName>
</protein>
<sequence length="190" mass="20516">MSDPVSALKNISDDTGLVTISEIGPIGMITLRGDLSDKALVKAAVAAGGVNLPEQGHCNTQGSQGIAWMSPDELLIICAYADVQDRLADLREKLAGSHALVVNVSDARAVFDIKGDHAREVIAKLAPVDMHPDQFNGTMFRRTRFAQVPAAFWMPDGTSARIVCFRSVAQYMFDLLKTAAMPGSEVRHYT</sequence>
<evidence type="ECO:0000313" key="1">
    <source>
        <dbReference type="EMBL" id="MFC6760380.1"/>
    </source>
</evidence>
<dbReference type="SUPFAM" id="SSF103025">
    <property type="entry name" value="Folate-binding domain"/>
    <property type="match status" value="1"/>
</dbReference>
<name>A0ABW2B3V9_9RHOB</name>
<proteinExistence type="predicted"/>
<dbReference type="Proteomes" id="UP001596353">
    <property type="component" value="Unassembled WGS sequence"/>
</dbReference>
<accession>A0ABW2B3V9</accession>
<dbReference type="EMBL" id="JBHSWG010000001">
    <property type="protein sequence ID" value="MFC6760380.1"/>
    <property type="molecule type" value="Genomic_DNA"/>
</dbReference>
<comment type="caution">
    <text evidence="1">The sequence shown here is derived from an EMBL/GenBank/DDBJ whole genome shotgun (WGS) entry which is preliminary data.</text>
</comment>
<reference evidence="2" key="1">
    <citation type="journal article" date="2019" name="Int. J. Syst. Evol. Microbiol.">
        <title>The Global Catalogue of Microorganisms (GCM) 10K type strain sequencing project: providing services to taxonomists for standard genome sequencing and annotation.</title>
        <authorList>
            <consortium name="The Broad Institute Genomics Platform"/>
            <consortium name="The Broad Institute Genome Sequencing Center for Infectious Disease"/>
            <person name="Wu L."/>
            <person name="Ma J."/>
        </authorList>
    </citation>
    <scope>NUCLEOTIDE SEQUENCE [LARGE SCALE GENOMIC DNA]</scope>
    <source>
        <strain evidence="2">CCUG 66188</strain>
    </source>
</reference>
<dbReference type="InterPro" id="IPR007375">
    <property type="entry name" value="SoxG"/>
</dbReference>
<gene>
    <name evidence="1" type="ORF">ACFQFQ_14200</name>
</gene>
<dbReference type="Gene3D" id="3.30.70.1520">
    <property type="entry name" value="Heterotetrameric sarcosine oxidase"/>
    <property type="match status" value="1"/>
</dbReference>